<feature type="domain" description="MoaB/Mog" evidence="2">
    <location>
        <begin position="7"/>
        <end position="173"/>
    </location>
</feature>
<evidence type="ECO:0000313" key="4">
    <source>
        <dbReference type="Proteomes" id="UP000095552"/>
    </source>
</evidence>
<dbReference type="SUPFAM" id="SSF53218">
    <property type="entry name" value="Molybdenum cofactor biosynthesis proteins"/>
    <property type="match status" value="1"/>
</dbReference>
<dbReference type="HAMAP" id="MF_00226_B">
    <property type="entry name" value="CinA_B"/>
    <property type="match status" value="1"/>
</dbReference>
<sequence>MRKILAEILTIGDEILYGQITDTNSQWMSAELDKLGIKVVRKTTVADTEQDILTAFEEAESRADIVLITGGLGPTNDDLTMPMLAKHFNSEIILNNDVLEHVRDFFERRGRVFTEMNRNQALVPKVAEVIHNDLGTAPCTWYERNKKVFVSMPGVPYEMKNLMTTKVLPKLQTTFQTPVIYHKLIKTVGIGESFLADKIKDWEEALPAHISLAYLPSVGHVKLRLTAVGQNKDTLAREVQGLIDGFLAIAGKYVYGYDGMTLEKAIGEMLIEKGKTIALAESCSGGYVQHKITSIAGSSAYFQGGVVPYHNDHKVNLLGVKEETLAEHGAVSEACVKEMAEGVRKAFGAEIGASSSGIAGPGGGTEEKPVGTVWIAYADENQTIAKKLQLTKNRILNIELTEIALLNLVRKSLTD</sequence>
<accession>A0A1E5SKU5</accession>
<dbReference type="Gene3D" id="3.40.980.10">
    <property type="entry name" value="MoaB/Mog-like domain"/>
    <property type="match status" value="1"/>
</dbReference>
<dbReference type="STRING" id="1563681.BFP71_09250"/>
<dbReference type="PANTHER" id="PTHR13939">
    <property type="entry name" value="NICOTINAMIDE-NUCLEOTIDE AMIDOHYDROLASE PNCC"/>
    <property type="match status" value="1"/>
</dbReference>
<dbReference type="NCBIfam" id="TIGR00200">
    <property type="entry name" value="cinA_nterm"/>
    <property type="match status" value="1"/>
</dbReference>
<dbReference type="AlphaFoldDB" id="A0A1E5SKU5"/>
<dbReference type="NCBIfam" id="NF001813">
    <property type="entry name" value="PRK00549.1"/>
    <property type="match status" value="1"/>
</dbReference>
<comment type="similarity">
    <text evidence="1">Belongs to the CinA family.</text>
</comment>
<dbReference type="SUPFAM" id="SSF142433">
    <property type="entry name" value="CinA-like"/>
    <property type="match status" value="1"/>
</dbReference>
<evidence type="ECO:0000256" key="1">
    <source>
        <dbReference type="HAMAP-Rule" id="MF_00226"/>
    </source>
</evidence>
<dbReference type="PANTHER" id="PTHR13939:SF0">
    <property type="entry name" value="NMN AMIDOHYDROLASE-LIKE PROTEIN YFAY"/>
    <property type="match status" value="1"/>
</dbReference>
<dbReference type="InterPro" id="IPR036425">
    <property type="entry name" value="MoaB/Mog-like_dom_sf"/>
</dbReference>
<keyword evidence="4" id="KW-1185">Reference proteome</keyword>
<dbReference type="NCBIfam" id="TIGR00199">
    <property type="entry name" value="PncC_domain"/>
    <property type="match status" value="1"/>
</dbReference>
<evidence type="ECO:0000259" key="2">
    <source>
        <dbReference type="SMART" id="SM00852"/>
    </source>
</evidence>
<gene>
    <name evidence="3" type="ORF">BFP71_09250</name>
</gene>
<dbReference type="PIRSF" id="PIRSF006728">
    <property type="entry name" value="CinA"/>
    <property type="match status" value="1"/>
</dbReference>
<organism evidence="3 4">
    <name type="scientific">Roseivirga misakiensis</name>
    <dbReference type="NCBI Taxonomy" id="1563681"/>
    <lineage>
        <taxon>Bacteria</taxon>
        <taxon>Pseudomonadati</taxon>
        <taxon>Bacteroidota</taxon>
        <taxon>Cytophagia</taxon>
        <taxon>Cytophagales</taxon>
        <taxon>Roseivirgaceae</taxon>
        <taxon>Roseivirga</taxon>
    </lineage>
</organism>
<dbReference type="Pfam" id="PF02464">
    <property type="entry name" value="CinA"/>
    <property type="match status" value="1"/>
</dbReference>
<dbReference type="CDD" id="cd00885">
    <property type="entry name" value="cinA"/>
    <property type="match status" value="1"/>
</dbReference>
<dbReference type="RefSeq" id="WP_069835206.1">
    <property type="nucleotide sequence ID" value="NZ_MDGQ01000005.1"/>
</dbReference>
<dbReference type="NCBIfam" id="TIGR00177">
    <property type="entry name" value="molyb_syn"/>
    <property type="match status" value="1"/>
</dbReference>
<dbReference type="SMART" id="SM00852">
    <property type="entry name" value="MoCF_biosynth"/>
    <property type="match status" value="1"/>
</dbReference>
<dbReference type="InterPro" id="IPR041424">
    <property type="entry name" value="CinA_KH"/>
</dbReference>
<dbReference type="InterPro" id="IPR036653">
    <property type="entry name" value="CinA-like_C"/>
</dbReference>
<dbReference type="Gene3D" id="3.90.950.20">
    <property type="entry name" value="CinA-like"/>
    <property type="match status" value="1"/>
</dbReference>
<dbReference type="InterPro" id="IPR001453">
    <property type="entry name" value="MoaB/Mog_dom"/>
</dbReference>
<dbReference type="Pfam" id="PF00994">
    <property type="entry name" value="MoCF_biosynth"/>
    <property type="match status" value="1"/>
</dbReference>
<evidence type="ECO:0000313" key="3">
    <source>
        <dbReference type="EMBL" id="OEJ99744.1"/>
    </source>
</evidence>
<dbReference type="Proteomes" id="UP000095552">
    <property type="component" value="Unassembled WGS sequence"/>
</dbReference>
<dbReference type="InterPro" id="IPR008136">
    <property type="entry name" value="CinA_C"/>
</dbReference>
<dbReference type="InterPro" id="IPR008135">
    <property type="entry name" value="Competence-induced_CinA"/>
</dbReference>
<dbReference type="Pfam" id="PF18146">
    <property type="entry name" value="CinA_KH"/>
    <property type="match status" value="1"/>
</dbReference>
<dbReference type="Gene3D" id="3.30.70.2860">
    <property type="match status" value="1"/>
</dbReference>
<dbReference type="EMBL" id="MDGQ01000005">
    <property type="protein sequence ID" value="OEJ99744.1"/>
    <property type="molecule type" value="Genomic_DNA"/>
</dbReference>
<dbReference type="OrthoDB" id="9801454at2"/>
<dbReference type="InterPro" id="IPR050101">
    <property type="entry name" value="CinA"/>
</dbReference>
<proteinExistence type="inferred from homology"/>
<protein>
    <recommendedName>
        <fullName evidence="1">CinA-like protein</fullName>
    </recommendedName>
</protein>
<name>A0A1E5SKU5_9BACT</name>
<reference evidence="3 4" key="1">
    <citation type="submission" date="2016-08" db="EMBL/GenBank/DDBJ databases">
        <title>Draft genome of Fabibacter sp. strain SK-8.</title>
        <authorList>
            <person name="Wong S.-K."/>
            <person name="Hamasaki K."/>
            <person name="Yoshizawa S."/>
        </authorList>
    </citation>
    <scope>NUCLEOTIDE SEQUENCE [LARGE SCALE GENOMIC DNA]</scope>
    <source>
        <strain evidence="3 4">SK-8</strain>
    </source>
</reference>
<comment type="caution">
    <text evidence="3">The sequence shown here is derived from an EMBL/GenBank/DDBJ whole genome shotgun (WGS) entry which is preliminary data.</text>
</comment>